<evidence type="ECO:0000313" key="1">
    <source>
        <dbReference type="EMBL" id="GAJ10650.1"/>
    </source>
</evidence>
<feature type="non-terminal residue" evidence="1">
    <location>
        <position position="1"/>
    </location>
</feature>
<comment type="caution">
    <text evidence="1">The sequence shown here is derived from an EMBL/GenBank/DDBJ whole genome shotgun (WGS) entry which is preliminary data.</text>
</comment>
<dbReference type="AlphaFoldDB" id="X1VP15"/>
<proteinExistence type="predicted"/>
<accession>X1VP15</accession>
<reference evidence="1" key="1">
    <citation type="journal article" date="2014" name="Front. Microbiol.">
        <title>High frequency of phylogenetically diverse reductive dehalogenase-homologous genes in deep subseafloor sedimentary metagenomes.</title>
        <authorList>
            <person name="Kawai M."/>
            <person name="Futagami T."/>
            <person name="Toyoda A."/>
            <person name="Takaki Y."/>
            <person name="Nishi S."/>
            <person name="Hori S."/>
            <person name="Arai W."/>
            <person name="Tsubouchi T."/>
            <person name="Morono Y."/>
            <person name="Uchiyama I."/>
            <person name="Ito T."/>
            <person name="Fujiyama A."/>
            <person name="Inagaki F."/>
            <person name="Takami H."/>
        </authorList>
    </citation>
    <scope>NUCLEOTIDE SEQUENCE</scope>
    <source>
        <strain evidence="1">Expedition CK06-06</strain>
    </source>
</reference>
<protein>
    <recommendedName>
        <fullName evidence="2">MalT-like TPR region domain-containing protein</fullName>
    </recommendedName>
</protein>
<dbReference type="EMBL" id="BARW01033522">
    <property type="protein sequence ID" value="GAJ10650.1"/>
    <property type="molecule type" value="Genomic_DNA"/>
</dbReference>
<evidence type="ECO:0008006" key="2">
    <source>
        <dbReference type="Google" id="ProtNLM"/>
    </source>
</evidence>
<feature type="non-terminal residue" evidence="1">
    <location>
        <position position="236"/>
    </location>
</feature>
<organism evidence="1">
    <name type="scientific">marine sediment metagenome</name>
    <dbReference type="NCBI Taxonomy" id="412755"/>
    <lineage>
        <taxon>unclassified sequences</taxon>
        <taxon>metagenomes</taxon>
        <taxon>ecological metagenomes</taxon>
    </lineage>
</organism>
<sequence length="236" mass="28164">DLIFFHLLLILSAIEIDDNQQIENSMMEISKFAHKWPWTEFFRRFGEAIILKNKRRVKYRFQAQQIFEEILKKKFDYQLEFMIQVNLCDLLLEELKYSGSEEILIEIQDLLNRISDVAIKQRSITTLVDLYSLQAKLALIEGNAELSKELLTKALTIAENKGLELLSEKLILQQNQLFNQLEEWKALFIQNSKLQERIEILNLKEYITEAISEVLEKKFKIEKKYNIFYKDLLMEY</sequence>
<name>X1VP15_9ZZZZ</name>
<gene>
    <name evidence="1" type="ORF">S12H4_52777</name>
</gene>